<reference evidence="11" key="1">
    <citation type="submission" date="2016-04" db="EMBL/GenBank/DDBJ databases">
        <authorList>
            <person name="Nguyen H.D."/>
            <person name="Samba Siva P."/>
            <person name="Cullis J."/>
            <person name="Levesque C.A."/>
            <person name="Hambleton S."/>
        </authorList>
    </citation>
    <scope>NUCLEOTIDE SEQUENCE</scope>
    <source>
        <strain evidence="11">DAOMC 236416</strain>
    </source>
</reference>
<feature type="region of interest" description="Disordered" evidence="8">
    <location>
        <begin position="734"/>
        <end position="762"/>
    </location>
</feature>
<feature type="compositionally biased region" description="Low complexity" evidence="8">
    <location>
        <begin position="213"/>
        <end position="241"/>
    </location>
</feature>
<feature type="compositionally biased region" description="Acidic residues" evidence="8">
    <location>
        <begin position="818"/>
        <end position="840"/>
    </location>
</feature>
<dbReference type="GO" id="GO:1990316">
    <property type="term" value="C:Atg1/ULK1 kinase complex"/>
    <property type="evidence" value="ECO:0007669"/>
    <property type="project" value="TreeGrafter"/>
</dbReference>
<dbReference type="GO" id="GO:0060090">
    <property type="term" value="F:molecular adaptor activity"/>
    <property type="evidence" value="ECO:0007669"/>
    <property type="project" value="TreeGrafter"/>
</dbReference>
<name>A0A177TXA1_9BASI</name>
<feature type="compositionally biased region" description="Polar residues" evidence="8">
    <location>
        <begin position="846"/>
        <end position="857"/>
    </location>
</feature>
<evidence type="ECO:0000259" key="10">
    <source>
        <dbReference type="Pfam" id="PF10377"/>
    </source>
</evidence>
<dbReference type="GO" id="GO:0000045">
    <property type="term" value="P:autophagosome assembly"/>
    <property type="evidence" value="ECO:0007669"/>
    <property type="project" value="InterPro"/>
</dbReference>
<evidence type="ECO:0000256" key="3">
    <source>
        <dbReference type="ARBA" id="ARBA00022448"/>
    </source>
</evidence>
<feature type="region of interest" description="Disordered" evidence="8">
    <location>
        <begin position="802"/>
        <end position="863"/>
    </location>
</feature>
<feature type="region of interest" description="Disordered" evidence="8">
    <location>
        <begin position="1441"/>
        <end position="1521"/>
    </location>
</feature>
<dbReference type="Pfam" id="PF10377">
    <property type="entry name" value="ATG11"/>
    <property type="match status" value="1"/>
</dbReference>
<feature type="compositionally biased region" description="Low complexity" evidence="8">
    <location>
        <begin position="1724"/>
        <end position="1741"/>
    </location>
</feature>
<feature type="compositionally biased region" description="Low complexity" evidence="8">
    <location>
        <begin position="1441"/>
        <end position="1450"/>
    </location>
</feature>
<feature type="region of interest" description="Disordered" evidence="8">
    <location>
        <begin position="518"/>
        <end position="538"/>
    </location>
</feature>
<evidence type="ECO:0000256" key="5">
    <source>
        <dbReference type="ARBA" id="ARBA00023006"/>
    </source>
</evidence>
<feature type="region of interest" description="Disordered" evidence="8">
    <location>
        <begin position="1199"/>
        <end position="1261"/>
    </location>
</feature>
<dbReference type="GO" id="GO:0061709">
    <property type="term" value="P:reticulophagy"/>
    <property type="evidence" value="ECO:0007669"/>
    <property type="project" value="TreeGrafter"/>
</dbReference>
<feature type="compositionally biased region" description="Low complexity" evidence="8">
    <location>
        <begin position="1758"/>
        <end position="1772"/>
    </location>
</feature>
<dbReference type="GO" id="GO:0034045">
    <property type="term" value="C:phagophore assembly site membrane"/>
    <property type="evidence" value="ECO:0007669"/>
    <property type="project" value="UniProtKB-SubCell"/>
</dbReference>
<keyword evidence="5" id="KW-0072">Autophagy</keyword>
<evidence type="ECO:0000256" key="6">
    <source>
        <dbReference type="ARBA" id="ARBA00023054"/>
    </source>
</evidence>
<evidence type="ECO:0000256" key="2">
    <source>
        <dbReference type="ARBA" id="ARBA00009729"/>
    </source>
</evidence>
<keyword evidence="6 7" id="KW-0175">Coiled coil</keyword>
<gene>
    <name evidence="11" type="ORF">A4X13_0g44</name>
</gene>
<evidence type="ECO:0000313" key="12">
    <source>
        <dbReference type="Proteomes" id="UP000077521"/>
    </source>
</evidence>
<feature type="region of interest" description="Disordered" evidence="8">
    <location>
        <begin position="205"/>
        <end position="252"/>
    </location>
</feature>
<feature type="compositionally biased region" description="Polar residues" evidence="8">
    <location>
        <begin position="1878"/>
        <end position="1909"/>
    </location>
</feature>
<dbReference type="Pfam" id="PF04108">
    <property type="entry name" value="ATG17_like"/>
    <property type="match status" value="1"/>
</dbReference>
<organism evidence="11 12">
    <name type="scientific">Tilletia indica</name>
    <dbReference type="NCBI Taxonomy" id="43049"/>
    <lineage>
        <taxon>Eukaryota</taxon>
        <taxon>Fungi</taxon>
        <taxon>Dikarya</taxon>
        <taxon>Basidiomycota</taxon>
        <taxon>Ustilaginomycotina</taxon>
        <taxon>Exobasidiomycetes</taxon>
        <taxon>Tilletiales</taxon>
        <taxon>Tilletiaceae</taxon>
        <taxon>Tilletia</taxon>
    </lineage>
</organism>
<feature type="region of interest" description="Disordered" evidence="8">
    <location>
        <begin position="1850"/>
        <end position="1975"/>
    </location>
</feature>
<proteinExistence type="inferred from homology"/>
<protein>
    <submittedName>
        <fullName evidence="11">Uncharacterized protein</fullName>
    </submittedName>
</protein>
<sequence>MKLYRAHDGLSLSLPAPPAATSSLDDLLDCLSLATGIQTDNIICMTADGTQLHPDNYRILLSLDPPDLEFFIYNREYLYTDPKQLALQLAVQTHLEQPLSHIDELPEPGTPYYASAVLPWALHALSLIRTHASRAHLAHTALSNMHRASAIALANLLQYTRTIAAGAHALDTSVGAELTRMKDLLDSYERDLNLLGMVPINPRLLNPSSSRDSTSAQGATAAAVAAGGKPSSASPASTPSSHGHGMSSAAPAIPTKRLGDYVQRQRMSAVAAACARVHAELATRFVKIHHHLHALQTDVNSLESEVNAVDLGAASDEAQTAREARQRAEDIVERGLGPWLSGNLAENEEEHRHLIEQGYLPPFPLGPNPAEGGQQDNPEAAAGNMLIEYDQDRLHSQLEEALTELVLLDEVTRASVLRLSQDRNDMQARIITFLQDISAVQSDLGELAEAMDVFEKEEMPPGAGVRQAVQAQRFAQAQAREQNQVKLAHNSSPAFVLDGFRPSMAPVAVAAAGAGAGIGAAPPPSSSSSTTQPGQPIRADGFRHLARLHHMLLAYGATLIELVRRATFSRLFLKSAQSVAELMALVSEREVERRKEWRKAGVSSMLPWDVRALSLVPMSGSAAGGGGGNMGASAFGDEGTPMLEISTKGMALLHAASGAGSSGFDPLSAALASAAELGRDDVDKLFTLLDDIERALEQEADLARESEVAVSLRRQSSALRQHGAAAAAAGGFALPHQGQRSPATPPHAFQSPASQGLPLPPVNPIPEVRAALRMLVDEIDDMEPEFKDLVNVTLLERRSRFRRRHSTRRTATQGESGAEGEEEQGSEADDVDSDEEDEAELGSVLNGGNRQTRTQGPRASRRALRQQLKELTARIEEAEGAASSAQVSLEAAQTENARLRSDLAHLSEEHHHAYGAIRLELENVRAESRSNAEAYDRARHSRDDALAQIDTLRNDVDTEAARRLNLEEEITNVRKDMKEARREEVEAKREALELEERLAELDVQTSELQNELENAVKAREDVCNRMEGLLKEGSSAEQELASAQTRIEELNRETSAARTEVREAKEALAEAESARDKLIRTYRAEADGDRAILEENVRNKEQELRLAKEGLKNADTARKAAEAREAAERTVSDGLRGQLEAADVTHESMLRDLEEAREEGSKLETRLRDAMDERDELLRLVRPVMGKIQALRKIIKAMPVPQSSSSKSTAEKEGKTGSGPGGGESTAHERASSATSTASEPVNGSSSHGAGSAVTVKGSNGNGNGVLNAALEAFENEGENDASLATTLSALRALEPRHFHDEVKGKLDSLTTLVRKWQKAYKGTGEKISRAQSSARDRIAYRNFQVGDLVLFLPTRNTSARTFAAFNRGFPHYFLRAEGSFGEQIRNKDYLLDRITAVTERVAGPAPAGGAGDVSADGTNPYQLTEGVRYHILDVEGALNNNGGSSLSSAPQTPKRMGGMPPRSVSHGPPSRRDSSVTTASSATSVISPPAPLLPASIPASSHAATPSTSVNAPSGLTLSRSTSRSFDRLASTLAESEQGVGATGGSSTATITALNSFGGGLSPSEVGSSASIPVPAFGTRARAGLKRRAPGDGSGEVGVGSTGVSPGSGGPTSIVPAVPMPISMPRGGSGNSSLDNNGEHHLQRLPYNRATGSSGGGMGPTVAELERGLKNPATSRAIAEALAAEGLQSIGNPFSASPGGAGSLVERRPSFGGRASIPNSSVSSRGGLSATGTATTTVASPLRANTAVSAARRREGSSSSSSNVSNVSNLSRARREGGAFRRPGAASSGMATPTRAGFYPSRGQIGRVGSTMDTSPSAASPALAVESLATARGETSLLAVASGGRADGGFWRTESQSPGLDGMGSPRLSAEAGPSWARSNMASPSPSPATRMQRQLSSEGGSGFSSDLLSPMPTPGRGMLGLVGTRPSNSSDVSQTSDVAFPRTRSHTGGGGGTSIASNTNRNSLPASRKDSFSSGFLSSLTFGRASARKQSLQGPQSRLLAAAEGEDAGRMSAAATAGQTTGPRRSTLEMILGWPGSSSGTAMPPPTTATSGKGKRAVRGSVSEGGPLGVEGEGEMSALEVGSPGSEAGSATAAEMLRRLARTTS</sequence>
<evidence type="ECO:0000256" key="7">
    <source>
        <dbReference type="SAM" id="Coils"/>
    </source>
</evidence>
<dbReference type="PANTHER" id="PTHR13222">
    <property type="entry name" value="RB1-INDUCIBLE COILED-COIL"/>
    <property type="match status" value="1"/>
</dbReference>
<comment type="caution">
    <text evidence="11">The sequence shown here is derived from an EMBL/GenBank/DDBJ whole genome shotgun (WGS) entry which is preliminary data.</text>
</comment>
<evidence type="ECO:0000259" key="9">
    <source>
        <dbReference type="Pfam" id="PF04108"/>
    </source>
</evidence>
<dbReference type="GO" id="GO:0000422">
    <property type="term" value="P:autophagy of mitochondrion"/>
    <property type="evidence" value="ECO:0007669"/>
    <property type="project" value="TreeGrafter"/>
</dbReference>
<dbReference type="InterPro" id="IPR040040">
    <property type="entry name" value="ATG11"/>
</dbReference>
<evidence type="ECO:0000256" key="8">
    <source>
        <dbReference type="SAM" id="MobiDB-lite"/>
    </source>
</evidence>
<feature type="region of interest" description="Disordered" evidence="8">
    <location>
        <begin position="1584"/>
        <end position="1641"/>
    </location>
</feature>
<feature type="compositionally biased region" description="Polar residues" evidence="8">
    <location>
        <begin position="1956"/>
        <end position="1967"/>
    </location>
</feature>
<evidence type="ECO:0000313" key="11">
    <source>
        <dbReference type="EMBL" id="KAE8260956.1"/>
    </source>
</evidence>
<dbReference type="PANTHER" id="PTHR13222:SF1">
    <property type="entry name" value="RB1-INDUCIBLE COILED-COIL PROTEIN 1"/>
    <property type="match status" value="1"/>
</dbReference>
<feature type="compositionally biased region" description="Gly residues" evidence="8">
    <location>
        <begin position="1593"/>
        <end position="1611"/>
    </location>
</feature>
<dbReference type="InterPro" id="IPR045326">
    <property type="entry name" value="ATG17-like_dom"/>
</dbReference>
<dbReference type="InterPro" id="IPR019460">
    <property type="entry name" value="Atg11_C"/>
</dbReference>
<reference evidence="11" key="2">
    <citation type="journal article" date="2019" name="IMA Fungus">
        <title>Genome sequencing and comparison of five Tilletia species to identify candidate genes for the detection of regulated species infecting wheat.</title>
        <authorList>
            <person name="Nguyen H.D.T."/>
            <person name="Sultana T."/>
            <person name="Kesanakurti P."/>
            <person name="Hambleton S."/>
        </authorList>
    </citation>
    <scope>NUCLEOTIDE SEQUENCE</scope>
    <source>
        <strain evidence="11">DAOMC 236416</strain>
    </source>
</reference>
<keyword evidence="4" id="KW-0653">Protein transport</keyword>
<dbReference type="GO" id="GO:0019901">
    <property type="term" value="F:protein kinase binding"/>
    <property type="evidence" value="ECO:0007669"/>
    <property type="project" value="TreeGrafter"/>
</dbReference>
<feature type="compositionally biased region" description="Low complexity" evidence="8">
    <location>
        <begin position="526"/>
        <end position="537"/>
    </location>
</feature>
<feature type="domain" description="Autophagy-related protein 11 C-terminal" evidence="10">
    <location>
        <begin position="1301"/>
        <end position="1436"/>
    </location>
</feature>
<accession>A0A177TXA1</accession>
<dbReference type="GO" id="GO:0015031">
    <property type="term" value="P:protein transport"/>
    <property type="evidence" value="ECO:0007669"/>
    <property type="project" value="UniProtKB-KW"/>
</dbReference>
<dbReference type="GO" id="GO:0034727">
    <property type="term" value="P:piecemeal microautophagy of the nucleus"/>
    <property type="evidence" value="ECO:0007669"/>
    <property type="project" value="TreeGrafter"/>
</dbReference>
<feature type="region of interest" description="Disordered" evidence="8">
    <location>
        <begin position="2034"/>
        <end position="2094"/>
    </location>
</feature>
<feature type="domain" description="Autophagy protein ATG17-like" evidence="9">
    <location>
        <begin position="94"/>
        <end position="599"/>
    </location>
</feature>
<feature type="region of interest" description="Disordered" evidence="8">
    <location>
        <begin position="2007"/>
        <end position="2026"/>
    </location>
</feature>
<dbReference type="Proteomes" id="UP000077521">
    <property type="component" value="Unassembled WGS sequence"/>
</dbReference>
<dbReference type="GO" id="GO:0034517">
    <property type="term" value="P:ribophagy"/>
    <property type="evidence" value="ECO:0007669"/>
    <property type="project" value="TreeGrafter"/>
</dbReference>
<feature type="coiled-coil region" evidence="7">
    <location>
        <begin position="935"/>
        <end position="1173"/>
    </location>
</feature>
<dbReference type="EMBL" id="LWDF02000001">
    <property type="protein sequence ID" value="KAE8260956.1"/>
    <property type="molecule type" value="Genomic_DNA"/>
</dbReference>
<keyword evidence="12" id="KW-1185">Reference proteome</keyword>
<comment type="similarity">
    <text evidence="2">Belongs to the ATG11 family.</text>
</comment>
<feature type="compositionally biased region" description="Low complexity" evidence="8">
    <location>
        <begin position="1476"/>
        <end position="1510"/>
    </location>
</feature>
<evidence type="ECO:0000256" key="4">
    <source>
        <dbReference type="ARBA" id="ARBA00022927"/>
    </source>
</evidence>
<keyword evidence="3" id="KW-0813">Transport</keyword>
<feature type="compositionally biased region" description="Polar residues" evidence="8">
    <location>
        <begin position="1927"/>
        <end position="1939"/>
    </location>
</feature>
<comment type="subcellular location">
    <subcellularLocation>
        <location evidence="1">Preautophagosomal structure membrane</location>
        <topology evidence="1">Peripheral membrane protein</topology>
    </subcellularLocation>
</comment>
<evidence type="ECO:0000256" key="1">
    <source>
        <dbReference type="ARBA" id="ARBA00004623"/>
    </source>
</evidence>
<feature type="region of interest" description="Disordered" evidence="8">
    <location>
        <begin position="1692"/>
        <end position="1819"/>
    </location>
</feature>